<keyword evidence="3" id="KW-1185">Reference proteome</keyword>
<dbReference type="KEGG" id="dpb:BABL1_gene_811"/>
<evidence type="ECO:0000256" key="1">
    <source>
        <dbReference type="SAM" id="SignalP"/>
    </source>
</evidence>
<accession>V6DEU1</accession>
<dbReference type="RefSeq" id="WP_023790876.1">
    <property type="nucleotide sequence ID" value="NC_023003.1"/>
</dbReference>
<dbReference type="HOGENOM" id="CLU_472275_0_0_7"/>
<keyword evidence="2" id="KW-0645">Protease</keyword>
<feature type="signal peptide" evidence="1">
    <location>
        <begin position="1"/>
        <end position="29"/>
    </location>
</feature>
<dbReference type="GO" id="GO:0008233">
    <property type="term" value="F:peptidase activity"/>
    <property type="evidence" value="ECO:0007669"/>
    <property type="project" value="UniProtKB-KW"/>
</dbReference>
<keyword evidence="1" id="KW-0732">Signal</keyword>
<name>V6DEU1_9BACT</name>
<feature type="chain" id="PRO_5004744520" evidence="1">
    <location>
        <begin position="30"/>
        <end position="577"/>
    </location>
</feature>
<dbReference type="SUPFAM" id="SSF52540">
    <property type="entry name" value="P-loop containing nucleoside triphosphate hydrolases"/>
    <property type="match status" value="1"/>
</dbReference>
<proteinExistence type="predicted"/>
<dbReference type="InterPro" id="IPR027417">
    <property type="entry name" value="P-loop_NTPase"/>
</dbReference>
<dbReference type="Gene3D" id="1.10.8.60">
    <property type="match status" value="1"/>
</dbReference>
<protein>
    <submittedName>
        <fullName evidence="2">ATP-dependent Zn protease</fullName>
    </submittedName>
</protein>
<reference evidence="2 3" key="1">
    <citation type="journal article" date="2015" name="Biol. Direct">
        <title>Babela massiliensis, a representative of a widespread bacterial phylum with unusual adaptations to parasitism in amoebae.</title>
        <authorList>
            <person name="Pagnier I."/>
            <person name="Yutin N."/>
            <person name="Croce O."/>
            <person name="Makarova K.S."/>
            <person name="Wolf Y.I."/>
            <person name="Benamar S."/>
            <person name="Raoult D."/>
            <person name="Koonin E.V."/>
            <person name="La Scola B."/>
        </authorList>
    </citation>
    <scope>NUCLEOTIDE SEQUENCE [LARGE SCALE GENOMIC DNA]</scope>
    <source>
        <strain evidence="3">BABL1</strain>
    </source>
</reference>
<dbReference type="STRING" id="673862.BABL1_gene_811"/>
<evidence type="ECO:0000313" key="3">
    <source>
        <dbReference type="Proteomes" id="UP000018769"/>
    </source>
</evidence>
<gene>
    <name evidence="2" type="primary">ftsH_2</name>
    <name evidence="2" type="ORF">BABL1_gene_811</name>
</gene>
<evidence type="ECO:0000313" key="2">
    <source>
        <dbReference type="EMBL" id="CDK30117.1"/>
    </source>
</evidence>
<sequence>MIKKHLSISLKISSGFLSLILLFSNTIVAETDAVESVEVIVRQDNNLFSKALEQLSNIDFTFEKLGQALNSGKVKPKDKAAAKNYIKSTRLLIDRVLRGSVFELSPANYTKVTYFNKVLIDNLSKAVNSNFSKVMFINEGLLVDQLNSIYLVLEESLQGEGQELLLKNENDLNILCGQFKFIGLNRFNIFMRDLEKFAKKNVITKNVRSKTKRALPYLGAVSYLLLINKKDQFDSIPYVGSFFGKTKEKFHQYLQEHDKEKHNAKDHKFNLIDNLLHLKAEPIFTISIAGLMLPVLKQDAKDLSKWSNERFEDTMALLKGESVKDRASVKKSKLDFDKVAGYSSIKSKLNNVVNYFRNRDLFDLTGTAVPASYLLSGQLDTSAELAQALAGELTKVVSAKDKNKFCGVFNIHVSELVNKSVKDDIISKIEDEDCEYCIIILNELDWLYEHAINKSKIWSKVNELFRTVKSKKSKMSIFTTMKDVTLLDSISDSLFEVILNVNKPNLSDIKDILKKELKNRAINASNFDLDVLAQKAKNLSISNLRYILNQAFSNAYLNNQILTQQILEKALEDYLVA</sequence>
<dbReference type="Proteomes" id="UP000018769">
    <property type="component" value="Chromosome I"/>
</dbReference>
<dbReference type="Gene3D" id="3.40.50.300">
    <property type="entry name" value="P-loop containing nucleotide triphosphate hydrolases"/>
    <property type="match status" value="1"/>
</dbReference>
<dbReference type="GO" id="GO:0006508">
    <property type="term" value="P:proteolysis"/>
    <property type="evidence" value="ECO:0007669"/>
    <property type="project" value="UniProtKB-KW"/>
</dbReference>
<dbReference type="eggNOG" id="COG0465">
    <property type="taxonomic scope" value="Bacteria"/>
</dbReference>
<keyword evidence="2" id="KW-0378">Hydrolase</keyword>
<organism evidence="2 3">
    <name type="scientific">Candidatus Babela massiliensis</name>
    <dbReference type="NCBI Taxonomy" id="673862"/>
    <lineage>
        <taxon>Bacteria</taxon>
        <taxon>Candidatus Babelota</taxon>
        <taxon>Candidatus Babeliae</taxon>
        <taxon>Candidatus Babeliales</taxon>
        <taxon>Candidatus Babeliaceae</taxon>
        <taxon>Candidatus Babela</taxon>
    </lineage>
</organism>
<dbReference type="AlphaFoldDB" id="V6DEU1"/>
<dbReference type="EMBL" id="HG793133">
    <property type="protein sequence ID" value="CDK30117.1"/>
    <property type="molecule type" value="Genomic_DNA"/>
</dbReference>